<accession>A0A9Q0X4Q7</accession>
<name>A0A9Q0X4Q7_9ROSI</name>
<proteinExistence type="predicted"/>
<evidence type="ECO:0000256" key="2">
    <source>
        <dbReference type="ARBA" id="ARBA00023015"/>
    </source>
</evidence>
<feature type="domain" description="BHLH" evidence="6">
    <location>
        <begin position="137"/>
        <end position="186"/>
    </location>
</feature>
<comment type="subcellular location">
    <subcellularLocation>
        <location evidence="1">Nucleus</location>
    </subcellularLocation>
</comment>
<evidence type="ECO:0000259" key="6">
    <source>
        <dbReference type="PROSITE" id="PS50888"/>
    </source>
</evidence>
<reference evidence="7" key="1">
    <citation type="submission" date="2022-11" db="EMBL/GenBank/DDBJ databases">
        <authorList>
            <person name="Hyden B.L."/>
            <person name="Feng K."/>
            <person name="Yates T."/>
            <person name="Jawdy S."/>
            <person name="Smart L.B."/>
            <person name="Muchero W."/>
        </authorList>
    </citation>
    <scope>NUCLEOTIDE SEQUENCE</scope>
    <source>
        <tissue evidence="7">Shoot tip</tissue>
    </source>
</reference>
<keyword evidence="8" id="KW-1185">Reference proteome</keyword>
<dbReference type="Pfam" id="PF23176">
    <property type="entry name" value="bHLH_LHW"/>
    <property type="match status" value="1"/>
</dbReference>
<dbReference type="PROSITE" id="PS50888">
    <property type="entry name" value="BHLH"/>
    <property type="match status" value="1"/>
</dbReference>
<dbReference type="InterPro" id="IPR011598">
    <property type="entry name" value="bHLH_dom"/>
</dbReference>
<comment type="caution">
    <text evidence="7">The sequence shown here is derived from an EMBL/GenBank/DDBJ whole genome shotgun (WGS) entry which is preliminary data.</text>
</comment>
<keyword evidence="4" id="KW-0539">Nucleus</keyword>
<feature type="compositionally biased region" description="Basic and acidic residues" evidence="5">
    <location>
        <begin position="138"/>
        <end position="152"/>
    </location>
</feature>
<gene>
    <name evidence="7" type="ORF">OIU74_001892</name>
</gene>
<evidence type="ECO:0000256" key="1">
    <source>
        <dbReference type="ARBA" id="ARBA00004123"/>
    </source>
</evidence>
<keyword evidence="2" id="KW-0805">Transcription regulation</keyword>
<dbReference type="GO" id="GO:0046983">
    <property type="term" value="F:protein dimerization activity"/>
    <property type="evidence" value="ECO:0007669"/>
    <property type="project" value="InterPro"/>
</dbReference>
<reference evidence="7" key="2">
    <citation type="journal article" date="2023" name="Int. J. Mol. Sci.">
        <title>De Novo Assembly and Annotation of 11 Diverse Shrub Willow (Salix) Genomes Reveals Novel Gene Organization in Sex-Linked Regions.</title>
        <authorList>
            <person name="Hyden B."/>
            <person name="Feng K."/>
            <person name="Yates T.B."/>
            <person name="Jawdy S."/>
            <person name="Cereghino C."/>
            <person name="Smart L.B."/>
            <person name="Muchero W."/>
        </authorList>
    </citation>
    <scope>NUCLEOTIDE SEQUENCE</scope>
    <source>
        <tissue evidence="7">Shoot tip</tissue>
    </source>
</reference>
<evidence type="ECO:0000256" key="3">
    <source>
        <dbReference type="ARBA" id="ARBA00023163"/>
    </source>
</evidence>
<dbReference type="InterPro" id="IPR043561">
    <property type="entry name" value="LHW-like"/>
</dbReference>
<dbReference type="AlphaFoldDB" id="A0A9Q0X4Q7"/>
<dbReference type="PANTHER" id="PTHR46196">
    <property type="entry name" value="TRANSCRIPTION FACTOR BHLH155-LIKE ISOFORM X1-RELATED"/>
    <property type="match status" value="1"/>
</dbReference>
<feature type="region of interest" description="Disordered" evidence="5">
    <location>
        <begin position="106"/>
        <end position="152"/>
    </location>
</feature>
<evidence type="ECO:0000313" key="7">
    <source>
        <dbReference type="EMBL" id="KAJ6777996.1"/>
    </source>
</evidence>
<evidence type="ECO:0000256" key="4">
    <source>
        <dbReference type="ARBA" id="ARBA00023242"/>
    </source>
</evidence>
<dbReference type="PANTHER" id="PTHR46196:SF4">
    <property type="entry name" value="TRANSCRIPTION FACTOR LHW"/>
    <property type="match status" value="1"/>
</dbReference>
<organism evidence="7 8">
    <name type="scientific">Salix koriyanagi</name>
    <dbReference type="NCBI Taxonomy" id="2511006"/>
    <lineage>
        <taxon>Eukaryota</taxon>
        <taxon>Viridiplantae</taxon>
        <taxon>Streptophyta</taxon>
        <taxon>Embryophyta</taxon>
        <taxon>Tracheophyta</taxon>
        <taxon>Spermatophyta</taxon>
        <taxon>Magnoliopsida</taxon>
        <taxon>eudicotyledons</taxon>
        <taxon>Gunneridae</taxon>
        <taxon>Pentapetalae</taxon>
        <taxon>rosids</taxon>
        <taxon>fabids</taxon>
        <taxon>Malpighiales</taxon>
        <taxon>Salicaceae</taxon>
        <taxon>Saliceae</taxon>
        <taxon>Salix</taxon>
    </lineage>
</organism>
<sequence>MFSEPGTDHLLDAVVSKVHRAAKQSSDDNVSCRTTLTKISMPSFPSGSPTYGRIGMSDQVPRELISLPKRAGTVASSSFRSDCSKDDAGSCSQTTNIYGSQLSSWVEQGHNARHDSSVSTAFSKKNDETSKPNRKRLKPGENPRPRPKDRQMIQDRVKELREIVPNGAKCSIDALLERTIKHMLFLQSVTKHADKLKQTGESGLLLKDNFEGGATWAFEVGSQSMVCPIIVEDLNPPRQMLVEMLCEERGFFLEIADLIRGLGLTILKGVMETRNDKIWARFAVEANRDVTRMEIFMSLVQLLEQTVKGSATPVGALENGNAMVHHTFPQATSIPATGMPSSLQ</sequence>
<dbReference type="GO" id="GO:0003700">
    <property type="term" value="F:DNA-binding transcription factor activity"/>
    <property type="evidence" value="ECO:0007669"/>
    <property type="project" value="InterPro"/>
</dbReference>
<protein>
    <submittedName>
        <fullName evidence="7">TRANSCRIPTION FACTOR BHLH155-LIKE ISOFORM X1-RELATED</fullName>
    </submittedName>
</protein>
<dbReference type="Proteomes" id="UP001151752">
    <property type="component" value="Chromosome 16"/>
</dbReference>
<evidence type="ECO:0000313" key="8">
    <source>
        <dbReference type="Proteomes" id="UP001151752"/>
    </source>
</evidence>
<keyword evidence="3" id="KW-0804">Transcription</keyword>
<dbReference type="CDD" id="cd18915">
    <property type="entry name" value="bHLH_AtLHW_like"/>
    <property type="match status" value="1"/>
</dbReference>
<dbReference type="EMBL" id="JAPFFM010000001">
    <property type="protein sequence ID" value="KAJ6777996.1"/>
    <property type="molecule type" value="Genomic_DNA"/>
</dbReference>
<evidence type="ECO:0000256" key="5">
    <source>
        <dbReference type="SAM" id="MobiDB-lite"/>
    </source>
</evidence>
<dbReference type="GO" id="GO:0005634">
    <property type="term" value="C:nucleus"/>
    <property type="evidence" value="ECO:0007669"/>
    <property type="project" value="UniProtKB-SubCell"/>
</dbReference>